<dbReference type="InterPro" id="IPR036388">
    <property type="entry name" value="WH-like_DNA-bd_sf"/>
</dbReference>
<dbReference type="Pfam" id="PF01638">
    <property type="entry name" value="HxlR"/>
    <property type="match status" value="1"/>
</dbReference>
<dbReference type="PROSITE" id="PS51118">
    <property type="entry name" value="HTH_HXLR"/>
    <property type="match status" value="1"/>
</dbReference>
<keyword evidence="3" id="KW-0804">Transcription</keyword>
<keyword evidence="1" id="KW-0805">Transcription regulation</keyword>
<dbReference type="HOGENOM" id="CLU_111585_5_3_6"/>
<name>E6XJM0_SHEP2</name>
<dbReference type="PANTHER" id="PTHR33204">
    <property type="entry name" value="TRANSCRIPTIONAL REGULATOR, MARR FAMILY"/>
    <property type="match status" value="1"/>
</dbReference>
<dbReference type="Proteomes" id="UP000008209">
    <property type="component" value="Chromosome"/>
</dbReference>
<dbReference type="OrthoDB" id="9807069at2"/>
<dbReference type="PANTHER" id="PTHR33204:SF37">
    <property type="entry name" value="HTH-TYPE TRANSCRIPTIONAL REGULATOR YODB"/>
    <property type="match status" value="1"/>
</dbReference>
<evidence type="ECO:0000313" key="5">
    <source>
        <dbReference type="EMBL" id="ADV53196.1"/>
    </source>
</evidence>
<organism evidence="5 6">
    <name type="scientific">Shewanella putrefaciens (strain 200)</name>
    <dbReference type="NCBI Taxonomy" id="399804"/>
    <lineage>
        <taxon>Bacteria</taxon>
        <taxon>Pseudomonadati</taxon>
        <taxon>Pseudomonadota</taxon>
        <taxon>Gammaproteobacteria</taxon>
        <taxon>Alteromonadales</taxon>
        <taxon>Shewanellaceae</taxon>
        <taxon>Shewanella</taxon>
    </lineage>
</organism>
<protein>
    <submittedName>
        <fullName evidence="5">Transcriptional regulator, HxlR family</fullName>
    </submittedName>
</protein>
<accession>E6XJM0</accession>
<feature type="domain" description="HTH hxlR-type" evidence="4">
    <location>
        <begin position="7"/>
        <end position="106"/>
    </location>
</feature>
<gene>
    <name evidence="5" type="ordered locus">Sput200_0713</name>
</gene>
<sequence>MKHRSLCPISLALDLLGDKWSLLVIRDAVFCGAQYFKDFKAAKENISTNILADRLKSLENNGFLKKQKDPSNAKQFIYTPTELAFKLVPTLIELVVFSSDYYAKAIPNDVTQLLNMDRATMISTFAKM</sequence>
<dbReference type="Gene3D" id="1.10.10.10">
    <property type="entry name" value="Winged helix-like DNA-binding domain superfamily/Winged helix DNA-binding domain"/>
    <property type="match status" value="1"/>
</dbReference>
<dbReference type="PATRIC" id="fig|399804.5.peg.733"/>
<dbReference type="KEGG" id="shp:Sput200_0713"/>
<evidence type="ECO:0000259" key="4">
    <source>
        <dbReference type="PROSITE" id="PS51118"/>
    </source>
</evidence>
<dbReference type="EMBL" id="CP002457">
    <property type="protein sequence ID" value="ADV53196.1"/>
    <property type="molecule type" value="Genomic_DNA"/>
</dbReference>
<evidence type="ECO:0000256" key="3">
    <source>
        <dbReference type="ARBA" id="ARBA00023163"/>
    </source>
</evidence>
<keyword evidence="2" id="KW-0238">DNA-binding</keyword>
<proteinExistence type="predicted"/>
<reference evidence="5 6" key="1">
    <citation type="submission" date="2011-01" db="EMBL/GenBank/DDBJ databases">
        <title>Complete sequence of Shewanella putrefaciens 200.</title>
        <authorList>
            <consortium name="US DOE Joint Genome Institute"/>
            <person name="Lucas S."/>
            <person name="Copeland A."/>
            <person name="Lapidus A."/>
            <person name="Cheng J.-F."/>
            <person name="Bruce D."/>
            <person name="Goodwin L."/>
            <person name="Pitluck S."/>
            <person name="Munk A.C."/>
            <person name="Detter J.C."/>
            <person name="Han C."/>
            <person name="Tapia R."/>
            <person name="Land M."/>
            <person name="Hauser L."/>
            <person name="Chang Y.-J."/>
            <person name="Jeffries C."/>
            <person name="Kyrpides N."/>
            <person name="Ivanova N."/>
            <person name="Mikhailova N."/>
            <person name="Kolker E."/>
            <person name="Lawrence C."/>
            <person name="McCue L.A."/>
            <person name="DiChristina T."/>
            <person name="Nealson K."/>
            <person name="Fredrickson J.K."/>
            <person name="Woyke T."/>
        </authorList>
    </citation>
    <scope>NUCLEOTIDE SEQUENCE [LARGE SCALE GENOMIC DNA]</scope>
    <source>
        <strain evidence="5 6">200</strain>
    </source>
</reference>
<evidence type="ECO:0000256" key="1">
    <source>
        <dbReference type="ARBA" id="ARBA00023015"/>
    </source>
</evidence>
<dbReference type="GO" id="GO:0003677">
    <property type="term" value="F:DNA binding"/>
    <property type="evidence" value="ECO:0007669"/>
    <property type="project" value="UniProtKB-KW"/>
</dbReference>
<evidence type="ECO:0000256" key="2">
    <source>
        <dbReference type="ARBA" id="ARBA00023125"/>
    </source>
</evidence>
<dbReference type="AlphaFoldDB" id="E6XJM0"/>
<dbReference type="InterPro" id="IPR002577">
    <property type="entry name" value="HTH_HxlR"/>
</dbReference>
<evidence type="ECO:0000313" key="6">
    <source>
        <dbReference type="Proteomes" id="UP000008209"/>
    </source>
</evidence>
<dbReference type="SUPFAM" id="SSF46785">
    <property type="entry name" value="Winged helix' DNA-binding domain"/>
    <property type="match status" value="1"/>
</dbReference>
<dbReference type="InterPro" id="IPR036390">
    <property type="entry name" value="WH_DNA-bd_sf"/>
</dbReference>